<evidence type="ECO:0000313" key="12">
    <source>
        <dbReference type="EMBL" id="KAK6634590.1"/>
    </source>
</evidence>
<keyword evidence="6" id="KW-0210">Decarboxylase</keyword>
<dbReference type="InterPro" id="IPR015422">
    <property type="entry name" value="PyrdxlP-dep_Trfase_small"/>
</dbReference>
<dbReference type="Gene3D" id="3.40.640.10">
    <property type="entry name" value="Type I PLP-dependent aspartate aminotransferase-like (Major domain)"/>
    <property type="match status" value="1"/>
</dbReference>
<keyword evidence="5" id="KW-0127">Catecholamine biosynthesis</keyword>
<dbReference type="GO" id="GO:0001694">
    <property type="term" value="P:histamine biosynthetic process"/>
    <property type="evidence" value="ECO:0007669"/>
    <property type="project" value="TreeGrafter"/>
</dbReference>
<feature type="region of interest" description="Disordered" evidence="11">
    <location>
        <begin position="600"/>
        <end position="634"/>
    </location>
</feature>
<dbReference type="GO" id="GO:0005737">
    <property type="term" value="C:cytoplasm"/>
    <property type="evidence" value="ECO:0007669"/>
    <property type="project" value="TreeGrafter"/>
</dbReference>
<dbReference type="SUPFAM" id="SSF53383">
    <property type="entry name" value="PLP-dependent transferases"/>
    <property type="match status" value="1"/>
</dbReference>
<evidence type="ECO:0000256" key="3">
    <source>
        <dbReference type="ARBA" id="ARBA00011738"/>
    </source>
</evidence>
<gene>
    <name evidence="12" type="ORF">RUM43_011991</name>
</gene>
<comment type="subunit">
    <text evidence="3">Homodimer.</text>
</comment>
<dbReference type="InterPro" id="IPR015424">
    <property type="entry name" value="PyrdxlP-dep_Trfase"/>
</dbReference>
<reference evidence="12 13" key="1">
    <citation type="submission" date="2023-10" db="EMBL/GenBank/DDBJ databases">
        <title>Genomes of two closely related lineages of the louse Polyplax serrata with different host specificities.</title>
        <authorList>
            <person name="Martinu J."/>
            <person name="Tarabai H."/>
            <person name="Stefka J."/>
            <person name="Hypsa V."/>
        </authorList>
    </citation>
    <scope>NUCLEOTIDE SEQUENCE [LARGE SCALE GENOMIC DNA]</scope>
    <source>
        <strain evidence="12">HR10_N</strain>
    </source>
</reference>
<dbReference type="InterPro" id="IPR010977">
    <property type="entry name" value="Aromatic_deC"/>
</dbReference>
<name>A0AAN8RZK9_POLSC</name>
<evidence type="ECO:0000256" key="10">
    <source>
        <dbReference type="PIRSR" id="PIRSR602129-50"/>
    </source>
</evidence>
<dbReference type="PANTHER" id="PTHR11999">
    <property type="entry name" value="GROUP II PYRIDOXAL-5-PHOSPHATE DECARBOXYLASE"/>
    <property type="match status" value="1"/>
</dbReference>
<dbReference type="EMBL" id="JAWJWE010000005">
    <property type="protein sequence ID" value="KAK6634590.1"/>
    <property type="molecule type" value="Genomic_DNA"/>
</dbReference>
<dbReference type="Proteomes" id="UP001372834">
    <property type="component" value="Unassembled WGS sequence"/>
</dbReference>
<dbReference type="PANTHER" id="PTHR11999:SF68">
    <property type="entry name" value="HISTIDINE DECARBOXYLASE"/>
    <property type="match status" value="1"/>
</dbReference>
<dbReference type="Pfam" id="PF00282">
    <property type="entry name" value="Pyridoxal_deC"/>
    <property type="match status" value="1"/>
</dbReference>
<dbReference type="FunFam" id="3.90.1150.10:FF:000018">
    <property type="entry name" value="Histidine decarboxylase"/>
    <property type="match status" value="1"/>
</dbReference>
<dbReference type="AlphaFoldDB" id="A0AAN8RZK9"/>
<comment type="cofactor">
    <cofactor evidence="1 10">
        <name>pyridoxal 5'-phosphate</name>
        <dbReference type="ChEBI" id="CHEBI:597326"/>
    </cofactor>
</comment>
<dbReference type="Gene3D" id="3.90.1150.10">
    <property type="entry name" value="Aspartate Aminotransferase, domain 1"/>
    <property type="match status" value="1"/>
</dbReference>
<evidence type="ECO:0000256" key="8">
    <source>
        <dbReference type="ARBA" id="ARBA00023239"/>
    </source>
</evidence>
<dbReference type="Gene3D" id="1.20.1340.10">
    <property type="entry name" value="dopa decarboxylase, N-terminal domain"/>
    <property type="match status" value="1"/>
</dbReference>
<feature type="compositionally biased region" description="Polar residues" evidence="11">
    <location>
        <begin position="616"/>
        <end position="627"/>
    </location>
</feature>
<evidence type="ECO:0000313" key="13">
    <source>
        <dbReference type="Proteomes" id="UP001372834"/>
    </source>
</evidence>
<comment type="caution">
    <text evidence="12">The sequence shown here is derived from an EMBL/GenBank/DDBJ whole genome shotgun (WGS) entry which is preliminary data.</text>
</comment>
<protein>
    <recommendedName>
        <fullName evidence="9">Histidine decarboxylase</fullName>
        <ecNumber evidence="4">4.1.1.22</ecNumber>
    </recommendedName>
</protein>
<keyword evidence="7 10" id="KW-0663">Pyridoxal phosphate</keyword>
<evidence type="ECO:0000256" key="4">
    <source>
        <dbReference type="ARBA" id="ARBA00012320"/>
    </source>
</evidence>
<dbReference type="GO" id="GO:0030170">
    <property type="term" value="F:pyridoxal phosphate binding"/>
    <property type="evidence" value="ECO:0007669"/>
    <property type="project" value="InterPro"/>
</dbReference>
<dbReference type="EC" id="4.1.1.22" evidence="4"/>
<dbReference type="CDD" id="cd06450">
    <property type="entry name" value="DOPA_deC_like"/>
    <property type="match status" value="1"/>
</dbReference>
<evidence type="ECO:0000256" key="9">
    <source>
        <dbReference type="ARBA" id="ARBA00039946"/>
    </source>
</evidence>
<dbReference type="PROSITE" id="PS00392">
    <property type="entry name" value="DDC_GAD_HDC_YDC"/>
    <property type="match status" value="1"/>
</dbReference>
<evidence type="ECO:0000256" key="1">
    <source>
        <dbReference type="ARBA" id="ARBA00001933"/>
    </source>
</evidence>
<dbReference type="GO" id="GO:0042423">
    <property type="term" value="P:catecholamine biosynthetic process"/>
    <property type="evidence" value="ECO:0007669"/>
    <property type="project" value="UniProtKB-KW"/>
</dbReference>
<dbReference type="GO" id="GO:0006548">
    <property type="term" value="P:L-histidine catabolic process"/>
    <property type="evidence" value="ECO:0007669"/>
    <property type="project" value="TreeGrafter"/>
</dbReference>
<accession>A0AAN8RZK9</accession>
<dbReference type="GO" id="GO:0004398">
    <property type="term" value="F:histidine decarboxylase activity"/>
    <property type="evidence" value="ECO:0007669"/>
    <property type="project" value="UniProtKB-EC"/>
</dbReference>
<evidence type="ECO:0000256" key="7">
    <source>
        <dbReference type="ARBA" id="ARBA00022898"/>
    </source>
</evidence>
<organism evidence="12 13">
    <name type="scientific">Polyplax serrata</name>
    <name type="common">Common mouse louse</name>
    <dbReference type="NCBI Taxonomy" id="468196"/>
    <lineage>
        <taxon>Eukaryota</taxon>
        <taxon>Metazoa</taxon>
        <taxon>Ecdysozoa</taxon>
        <taxon>Arthropoda</taxon>
        <taxon>Hexapoda</taxon>
        <taxon>Insecta</taxon>
        <taxon>Pterygota</taxon>
        <taxon>Neoptera</taxon>
        <taxon>Paraneoptera</taxon>
        <taxon>Psocodea</taxon>
        <taxon>Troctomorpha</taxon>
        <taxon>Phthiraptera</taxon>
        <taxon>Anoplura</taxon>
        <taxon>Polyplacidae</taxon>
        <taxon>Polyplax</taxon>
    </lineage>
</organism>
<dbReference type="PRINTS" id="PR00800">
    <property type="entry name" value="YHDCRBOXLASE"/>
</dbReference>
<keyword evidence="8" id="KW-0456">Lyase</keyword>
<evidence type="ECO:0000256" key="5">
    <source>
        <dbReference type="ARBA" id="ARBA00022584"/>
    </source>
</evidence>
<evidence type="ECO:0000256" key="2">
    <source>
        <dbReference type="ARBA" id="ARBA00009533"/>
    </source>
</evidence>
<dbReference type="InterPro" id="IPR021115">
    <property type="entry name" value="Pyridoxal-P_BS"/>
</dbReference>
<proteinExistence type="inferred from homology"/>
<evidence type="ECO:0000256" key="11">
    <source>
        <dbReference type="SAM" id="MobiDB-lite"/>
    </source>
</evidence>
<comment type="similarity">
    <text evidence="2">Belongs to the group II decarboxylase family.</text>
</comment>
<dbReference type="InterPro" id="IPR002129">
    <property type="entry name" value="PyrdxlP-dep_de-COase"/>
</dbReference>
<feature type="modified residue" description="N6-(pyridoxal phosphate)lysine" evidence="10">
    <location>
        <position position="292"/>
    </location>
</feature>
<evidence type="ECO:0000256" key="6">
    <source>
        <dbReference type="ARBA" id="ARBA00022793"/>
    </source>
</evidence>
<sequence length="634" mass="71834">MVDYIADYLENIRDRRVFPNVKPGFLSRSIPEHPPIEGEAWEVIWRDVEEVIMPGVTHWQSPRMHAYFPALNSFPSLLGDMLSDAINCLGFTWASSPVVTELETIVMNWLGQIIGLPEEFLHLRHDSPGGGVIQTSASEGTLVCLLAGRNQVIRRYQVHFPELEDAEINSRLVAYCSDQAHSSVVKAGMIGLVKMRCLESDENLSLRGKTLEETIKRDREQGLIPFFLCATLGTTGACSFDSLTELGPICKAEELWLHVDAAYAGTSFICPENRKWLAGIDYADSFVFNPSKWMMVHFDCTALWVKDSKSLHRTFNVDPLYLQHENSGDVTNTNLFIICVHQEHWQIPLSRRFRALKLWFVIRSFGVAGLRKHVRESIRLAEKFEQMVLADERFEVPAPRYLGLVVFRLRGDNEMTGKLLKRLNSRGNIHCVPAALKDKYVIRFTITSQRTTIKDLEEDWKEVQTTTTDILEEEMLQMNEPRLRVPLAETKKRNASFGSSLLLSNSPMSPKIVNGSFAAIYDDDEFNNCFSNIFSQLQLPQTDRPDMRRRMRGILKTGKKFSLDSTMDLVNSGGETAGRQTLAFGDDLMKEEISDAEEDTGNIFQCEQNRGDKSAGTKNSGENSSCQKCGRHID</sequence>
<dbReference type="InterPro" id="IPR015421">
    <property type="entry name" value="PyrdxlP-dep_Trfase_major"/>
</dbReference>
<dbReference type="FunFam" id="3.40.640.10:FF:000025">
    <property type="entry name" value="Histidine decarboxylase"/>
    <property type="match status" value="1"/>
</dbReference>